<evidence type="ECO:0000259" key="8">
    <source>
        <dbReference type="Pfam" id="PF04547"/>
    </source>
</evidence>
<proteinExistence type="inferred from homology"/>
<dbReference type="AlphaFoldDB" id="A0AAV2K1I9"/>
<evidence type="ECO:0000256" key="1">
    <source>
        <dbReference type="ARBA" id="ARBA00004141"/>
    </source>
</evidence>
<dbReference type="Pfam" id="PF04547">
    <property type="entry name" value="Anoctamin"/>
    <property type="match status" value="1"/>
</dbReference>
<dbReference type="GO" id="GO:0061588">
    <property type="term" value="P:calcium activated phospholipid scrambling"/>
    <property type="evidence" value="ECO:0007669"/>
    <property type="project" value="TreeGrafter"/>
</dbReference>
<accession>A0AAV2K1I9</accession>
<keyword evidence="3 6" id="KW-0812">Transmembrane</keyword>
<evidence type="ECO:0000256" key="2">
    <source>
        <dbReference type="ARBA" id="ARBA00009671"/>
    </source>
</evidence>
<evidence type="ECO:0000313" key="9">
    <source>
        <dbReference type="EMBL" id="CAL1583771.1"/>
    </source>
</evidence>
<dbReference type="GO" id="GO:0005254">
    <property type="term" value="F:chloride channel activity"/>
    <property type="evidence" value="ECO:0007669"/>
    <property type="project" value="TreeGrafter"/>
</dbReference>
<feature type="transmembrane region" description="Helical" evidence="6">
    <location>
        <begin position="686"/>
        <end position="711"/>
    </location>
</feature>
<feature type="transmembrane region" description="Helical" evidence="6">
    <location>
        <begin position="607"/>
        <end position="629"/>
    </location>
</feature>
<sequence>MSQGAHRQQRGPIPPNKTLHSSGEQSAEQRSEEPRGSKHHILPWWTGVTVVTVASCSSPQKIFEKFLKDRGWHLLNAMAGQAANAEAINQAKDQNVFSDGSTKVDYVLVWEESLDAQEDETIVTHKQWRETFLGKLQDAGLVMEKPCRLTTVTWRRASEEVGVSETFEQSEVEHLNSRLCFVLLSAPWKVLCYYAEEISLRAPLQIENSNNLNWSGKVLQRFSIPNLLRNQVPLTPPDYYTCQFRANKVDRFLGSDDRDNFFKPTQRHRVLYEILSLTPYGSEREGQVGISGLIKDQVFSAAYPLHQERPRPEFAATAPLTTKNPVTGLEEPYFPSSTRNNRTLTGCSVLIIMIAVVLICLTAIILYRSVVTVVIYTSTTGLVSTAARAIASFTGSLLNLVVIMILSKGYTNLAYILTSWEMHRTQTEFEDMYTLKVFIFQFVNFYSSPVYIAFFKGRFVGVPGDYNSIFGVRIEDCGSGGCLIELAQELLVIMVGKQTINNIQEIVSPKLFAWWRNRGLRKAQDEEQKQEVTPWERDFYLLPCEGLFDEYLEIVLQFGFITVFVAACPLAPLFALLNNWVEIRLDAQKFLCEFRRAVVEPAPDIGIWFPILNFIAHTAVIANAFLIAFTSTFLERTYFEFTRDSSLRGFANFTLSMSPKHQDTTCMYRDMRDVNGDHRPEYFQLLAARLTFVVVFVHVVFIVGCLIDVLVPDVPEDVEIKIKREQFMAKKALAENQAFSANMNPLPKEDCREPPCAPAAVGPKVEARAGLFTQLIRL</sequence>
<dbReference type="EMBL" id="OZ035838">
    <property type="protein sequence ID" value="CAL1583771.1"/>
    <property type="molecule type" value="Genomic_DNA"/>
</dbReference>
<comment type="subcellular location">
    <subcellularLocation>
        <location evidence="1 6">Membrane</location>
        <topology evidence="1 6">Multi-pass membrane protein</topology>
    </subcellularLocation>
</comment>
<evidence type="ECO:0000256" key="7">
    <source>
        <dbReference type="SAM" id="MobiDB-lite"/>
    </source>
</evidence>
<feature type="domain" description="Anoctamin transmembrane" evidence="8">
    <location>
        <begin position="306"/>
        <end position="725"/>
    </location>
</feature>
<evidence type="ECO:0000256" key="4">
    <source>
        <dbReference type="ARBA" id="ARBA00022989"/>
    </source>
</evidence>
<evidence type="ECO:0000313" key="10">
    <source>
        <dbReference type="Proteomes" id="UP001497482"/>
    </source>
</evidence>
<dbReference type="PANTHER" id="PTHR12308">
    <property type="entry name" value="ANOCTAMIN"/>
    <property type="match status" value="1"/>
</dbReference>
<protein>
    <recommendedName>
        <fullName evidence="6">Anoctamin</fullName>
    </recommendedName>
</protein>
<evidence type="ECO:0000256" key="3">
    <source>
        <dbReference type="ARBA" id="ARBA00022692"/>
    </source>
</evidence>
<feature type="transmembrane region" description="Helical" evidence="6">
    <location>
        <begin position="554"/>
        <end position="577"/>
    </location>
</feature>
<feature type="transmembrane region" description="Helical" evidence="6">
    <location>
        <begin position="437"/>
        <end position="455"/>
    </location>
</feature>
<organism evidence="9 10">
    <name type="scientific">Knipowitschia caucasica</name>
    <name type="common">Caucasian dwarf goby</name>
    <name type="synonym">Pomatoschistus caucasicus</name>
    <dbReference type="NCBI Taxonomy" id="637954"/>
    <lineage>
        <taxon>Eukaryota</taxon>
        <taxon>Metazoa</taxon>
        <taxon>Chordata</taxon>
        <taxon>Craniata</taxon>
        <taxon>Vertebrata</taxon>
        <taxon>Euteleostomi</taxon>
        <taxon>Actinopterygii</taxon>
        <taxon>Neopterygii</taxon>
        <taxon>Teleostei</taxon>
        <taxon>Neoteleostei</taxon>
        <taxon>Acanthomorphata</taxon>
        <taxon>Gobiaria</taxon>
        <taxon>Gobiiformes</taxon>
        <taxon>Gobioidei</taxon>
        <taxon>Gobiidae</taxon>
        <taxon>Gobiinae</taxon>
        <taxon>Knipowitschia</taxon>
    </lineage>
</organism>
<keyword evidence="10" id="KW-1185">Reference proteome</keyword>
<feature type="compositionally biased region" description="Basic and acidic residues" evidence="7">
    <location>
        <begin position="27"/>
        <end position="36"/>
    </location>
</feature>
<dbReference type="GO" id="GO:0005886">
    <property type="term" value="C:plasma membrane"/>
    <property type="evidence" value="ECO:0007669"/>
    <property type="project" value="UniProtKB-SubCell"/>
</dbReference>
<keyword evidence="4 6" id="KW-1133">Transmembrane helix</keyword>
<dbReference type="InterPro" id="IPR007632">
    <property type="entry name" value="Anoctamin"/>
</dbReference>
<comment type="similarity">
    <text evidence="2 6">Belongs to the anoctamin family.</text>
</comment>
<evidence type="ECO:0000256" key="5">
    <source>
        <dbReference type="ARBA" id="ARBA00023136"/>
    </source>
</evidence>
<name>A0AAV2K1I9_KNICA</name>
<keyword evidence="5 6" id="KW-0472">Membrane</keyword>
<dbReference type="Proteomes" id="UP001497482">
    <property type="component" value="Chromosome 16"/>
</dbReference>
<dbReference type="InterPro" id="IPR049452">
    <property type="entry name" value="Anoctamin_TM"/>
</dbReference>
<dbReference type="GO" id="GO:0046983">
    <property type="term" value="F:protein dimerization activity"/>
    <property type="evidence" value="ECO:0007669"/>
    <property type="project" value="InterPro"/>
</dbReference>
<gene>
    <name evidence="9" type="ORF">KC01_LOCUS14205</name>
</gene>
<dbReference type="PANTHER" id="PTHR12308:SF22">
    <property type="entry name" value="ANOCTAMIN-7"/>
    <property type="match status" value="1"/>
</dbReference>
<feature type="region of interest" description="Disordered" evidence="7">
    <location>
        <begin position="1"/>
        <end position="38"/>
    </location>
</feature>
<evidence type="ECO:0000256" key="6">
    <source>
        <dbReference type="RuleBase" id="RU280814"/>
    </source>
</evidence>
<reference evidence="9 10" key="1">
    <citation type="submission" date="2024-04" db="EMBL/GenBank/DDBJ databases">
        <authorList>
            <person name="Waldvogel A.-M."/>
            <person name="Schoenle A."/>
        </authorList>
    </citation>
    <scope>NUCLEOTIDE SEQUENCE [LARGE SCALE GENOMIC DNA]</scope>
</reference>
<comment type="caution">
    <text evidence="6">Lacks conserved residue(s) required for the propagation of feature annotation.</text>
</comment>
<feature type="transmembrane region" description="Helical" evidence="6">
    <location>
        <begin position="344"/>
        <end position="367"/>
    </location>
</feature>